<gene>
    <name evidence="1" type="ordered locus">Sta7437_0939</name>
</gene>
<evidence type="ECO:0000313" key="2">
    <source>
        <dbReference type="Proteomes" id="UP000010473"/>
    </source>
</evidence>
<name>K9XR27_STAC7</name>
<keyword evidence="2" id="KW-1185">Reference proteome</keyword>
<dbReference type="AlphaFoldDB" id="K9XR27"/>
<accession>K9XR27</accession>
<reference evidence="2" key="1">
    <citation type="journal article" date="2013" name="Proc. Natl. Acad. Sci. U.S.A.">
        <title>Improving the coverage of the cyanobacterial phylum using diversity-driven genome sequencing.</title>
        <authorList>
            <person name="Shih P.M."/>
            <person name="Wu D."/>
            <person name="Latifi A."/>
            <person name="Axen S.D."/>
            <person name="Fewer D.P."/>
            <person name="Talla E."/>
            <person name="Calteau A."/>
            <person name="Cai F."/>
            <person name="Tandeau de Marsac N."/>
            <person name="Rippka R."/>
            <person name="Herdman M."/>
            <person name="Sivonen K."/>
            <person name="Coursin T."/>
            <person name="Laurent T."/>
            <person name="Goodwin L."/>
            <person name="Nolan M."/>
            <person name="Davenport K.W."/>
            <person name="Han C.S."/>
            <person name="Rubin E.M."/>
            <person name="Eisen J.A."/>
            <person name="Woyke T."/>
            <person name="Gugger M."/>
            <person name="Kerfeld C.A."/>
        </authorList>
    </citation>
    <scope>NUCLEOTIDE SEQUENCE [LARGE SCALE GENOMIC DNA]</scope>
    <source>
        <strain evidence="2">ATCC 29371 / PCC 7437</strain>
    </source>
</reference>
<protein>
    <submittedName>
        <fullName evidence="1">Uncharacterized protein</fullName>
    </submittedName>
</protein>
<dbReference type="EMBL" id="CP003653">
    <property type="protein sequence ID" value="AFZ34521.1"/>
    <property type="molecule type" value="Genomic_DNA"/>
</dbReference>
<dbReference type="Proteomes" id="UP000010473">
    <property type="component" value="Chromosome"/>
</dbReference>
<evidence type="ECO:0000313" key="1">
    <source>
        <dbReference type="EMBL" id="AFZ34521.1"/>
    </source>
</evidence>
<dbReference type="RefSeq" id="WP_015192194.1">
    <property type="nucleotide sequence ID" value="NC_019748.1"/>
</dbReference>
<organism evidence="1 2">
    <name type="scientific">Stanieria cyanosphaera (strain ATCC 29371 / PCC 7437)</name>
    <dbReference type="NCBI Taxonomy" id="111780"/>
    <lineage>
        <taxon>Bacteria</taxon>
        <taxon>Bacillati</taxon>
        <taxon>Cyanobacteriota</taxon>
        <taxon>Cyanophyceae</taxon>
        <taxon>Pleurocapsales</taxon>
        <taxon>Dermocarpellaceae</taxon>
        <taxon>Stanieria</taxon>
    </lineage>
</organism>
<dbReference type="KEGG" id="scs:Sta7437_0939"/>
<dbReference type="HOGENOM" id="CLU_212582_1_0_3"/>
<sequence>MKNNQHRQIHRANMLKSLEHRLQVAVANKDERLIRILERERQYYR</sequence>
<proteinExistence type="predicted"/>